<sequence>MKGLQGVLGGHDDIGLETDDYACLPLCSFAYACEGRSLQTGTPEMGGNVDYHGAIRYGASRTTLRLTHWELLINSSHALCFVVFIIEPSEPGEVRDRGKGIA</sequence>
<accession>A0A6V7NY33</accession>
<organism evidence="1">
    <name type="scientific">Ananas comosus var. bracteatus</name>
    <name type="common">red pineapple</name>
    <dbReference type="NCBI Taxonomy" id="296719"/>
    <lineage>
        <taxon>Eukaryota</taxon>
        <taxon>Viridiplantae</taxon>
        <taxon>Streptophyta</taxon>
        <taxon>Embryophyta</taxon>
        <taxon>Tracheophyta</taxon>
        <taxon>Spermatophyta</taxon>
        <taxon>Magnoliopsida</taxon>
        <taxon>Liliopsida</taxon>
        <taxon>Poales</taxon>
        <taxon>Bromeliaceae</taxon>
        <taxon>Bromelioideae</taxon>
        <taxon>Ananas</taxon>
    </lineage>
</organism>
<reference evidence="1" key="1">
    <citation type="submission" date="2020-07" db="EMBL/GenBank/DDBJ databases">
        <authorList>
            <person name="Lin J."/>
        </authorList>
    </citation>
    <scope>NUCLEOTIDE SEQUENCE</scope>
</reference>
<dbReference type="AlphaFoldDB" id="A0A6V7NY33"/>
<gene>
    <name evidence="1" type="ORF">CB5_LOCUS6733</name>
</gene>
<name>A0A6V7NY33_ANACO</name>
<dbReference type="PROSITE" id="PS51257">
    <property type="entry name" value="PROKAR_LIPOPROTEIN"/>
    <property type="match status" value="1"/>
</dbReference>
<evidence type="ECO:0000313" key="1">
    <source>
        <dbReference type="EMBL" id="CAD1823522.1"/>
    </source>
</evidence>
<protein>
    <submittedName>
        <fullName evidence="1">Uncharacterized protein</fullName>
    </submittedName>
</protein>
<dbReference type="EMBL" id="LR862143">
    <property type="protein sequence ID" value="CAD1823522.1"/>
    <property type="molecule type" value="Genomic_DNA"/>
</dbReference>
<proteinExistence type="predicted"/>